<comment type="caution">
    <text evidence="11">The sequence shown here is derived from an EMBL/GenBank/DDBJ whole genome shotgun (WGS) entry which is preliminary data.</text>
</comment>
<keyword evidence="9 10" id="KW-0472">Membrane</keyword>
<evidence type="ECO:0000256" key="10">
    <source>
        <dbReference type="SAM" id="Phobius"/>
    </source>
</evidence>
<dbReference type="EMBL" id="JALJAT010000001">
    <property type="protein sequence ID" value="KAK4474756.1"/>
    <property type="molecule type" value="Genomic_DNA"/>
</dbReference>
<keyword evidence="4" id="KW-0808">Transferase</keyword>
<keyword evidence="8" id="KW-0333">Golgi apparatus</keyword>
<organism evidence="11 12">
    <name type="scientific">Schistosoma mekongi</name>
    <name type="common">Parasitic worm</name>
    <dbReference type="NCBI Taxonomy" id="38744"/>
    <lineage>
        <taxon>Eukaryota</taxon>
        <taxon>Metazoa</taxon>
        <taxon>Spiralia</taxon>
        <taxon>Lophotrochozoa</taxon>
        <taxon>Platyhelminthes</taxon>
        <taxon>Trematoda</taxon>
        <taxon>Digenea</taxon>
        <taxon>Strigeidida</taxon>
        <taxon>Schistosomatoidea</taxon>
        <taxon>Schistosomatidae</taxon>
        <taxon>Schistosoma</taxon>
    </lineage>
</organism>
<proteinExistence type="inferred from homology"/>
<dbReference type="GO" id="GO:0000139">
    <property type="term" value="C:Golgi membrane"/>
    <property type="evidence" value="ECO:0007669"/>
    <property type="project" value="UniProtKB-SubCell"/>
</dbReference>
<evidence type="ECO:0000256" key="4">
    <source>
        <dbReference type="ARBA" id="ARBA00022679"/>
    </source>
</evidence>
<evidence type="ECO:0000313" key="11">
    <source>
        <dbReference type="EMBL" id="KAK4474756.1"/>
    </source>
</evidence>
<keyword evidence="12" id="KW-1185">Reference proteome</keyword>
<gene>
    <name evidence="11" type="ORF">MN116_001879</name>
</gene>
<evidence type="ECO:0000256" key="7">
    <source>
        <dbReference type="ARBA" id="ARBA00022989"/>
    </source>
</evidence>
<sequence length="1282" mass="149306">MSVIWRVLLPIICLWTAGIIFMLSFNNNNNELSKNYSLFKSVCENIYFKQCTQSRRAWLNCIENVSSRNRPNGLNQSDFITTWPPSSITSLIDDELPIINLALRAAFTKDAENPLNNKHYQHFRSLTESMKDGRGLWSWQYNLFPQMLDFNKLIVDVENGVPLTNLPINNPEIFALRLPKYVCNPCRRQIIPDLIVVIKSCSYCTAERDHARNTFMQKHLWTNFTVQFVFVVGVPYPNESNMFTFSKHKFKLKNSWWALSRKHDRDRWTFMKRLAMEAELHEDLLIGSFHDTYFNLTTKLIFTFRWLSALCPATVPLFIFVDNDYDLVPRNVIKYYKNLSSDQLRNIAGGRKHMSSIVVRPCYDGNISNIWAVTLKEFPWAVYPAYFYGATFMLGSNIVKQLAIASAFTQHIRVDDAYLGILFSKLNILPQNLDIISLNNGVCNIQSGAINIPLSESKRIIDWKAVTQISTESFLLTHFSVSLINKTIKLLDFKNHLKMLPKATNTTYHFNEIYNEVIQDRNRSYNKDNKLVHAKHYPTYFNINEYLNALPVGFPPNEVPINNNHLFVVETPRSACNPCHGKTEKLDLLVLIKSCIYCFEHRSYARKTYMNMSHWKNFTIRFVFVVGLPTPNETDIYHFDGVDIRLNGRSWSESIKYESSRWSAINKLRNESRNYGDMLVGGFYDNYFNLTTKMMLTFRWACVFCRNATPLVLFIDDDYLLHPNNTVKFVNSLKRSDMKYYAGGPMHSTQIVFRPQINTHSSKWALSTHEYPWDYYPPYFFGIGYILGADLVCDASVVMSFTQSIRVDDAYLGIVLARLNKMLNNVRQFKVVSDTNFEESGAVVIEKFKDDILYHMNMLLKCTESKQIWLQCTEQLNNLNITNYKTLRVLDSSIRLFYTSFNGELLDIQIPFKINNNNRMNDSFNERYILSNSNYLTRMNDRKSNLVVRRRKVHRPKYFDMKKALHAIEVGLSVDDMPINGGPIIVVQLPATTCNPNKPPEKLDLIVIVKSCIYCFDRRSYSRQTYMRSELWKDFRIRFVFVVGLPTPNETDAYHFVGVDVNLHRNALKNSRVYESSRWIAAKKLYNESRTYNDMLIGSFYDTYFNLTSKMILSYRWAATFCNGQTPLYLFIDDDYVLLPGNTVNFIRSLHPLSRSTSIVGGPMHPSSLVARPSKRKFHLKWEVSVKEYPWDYYPPYFYGIGYLLSSDVINEASLAMAFTQNIRIDDSYLGIVLSRLNKTLTNMKEFRYYVKKKHIQLGAIMVKMNVAMNIIDWKTGDIMHT</sequence>
<keyword evidence="3" id="KW-0328">Glycosyltransferase</keyword>
<evidence type="ECO:0000256" key="6">
    <source>
        <dbReference type="ARBA" id="ARBA00022968"/>
    </source>
</evidence>
<evidence type="ECO:0000313" key="12">
    <source>
        <dbReference type="Proteomes" id="UP001292079"/>
    </source>
</evidence>
<dbReference type="GO" id="GO:0016758">
    <property type="term" value="F:hexosyltransferase activity"/>
    <property type="evidence" value="ECO:0007669"/>
    <property type="project" value="InterPro"/>
</dbReference>
<keyword evidence="5 10" id="KW-0812">Transmembrane</keyword>
<reference evidence="11" key="1">
    <citation type="submission" date="2022-04" db="EMBL/GenBank/DDBJ databases">
        <authorList>
            <person name="Xu L."/>
            <person name="Lv Z."/>
        </authorList>
    </citation>
    <scope>NUCLEOTIDE SEQUENCE</scope>
    <source>
        <strain evidence="11">LV_2022a</strain>
    </source>
</reference>
<dbReference type="Gene3D" id="3.90.550.50">
    <property type="match status" value="2"/>
</dbReference>
<evidence type="ECO:0000256" key="1">
    <source>
        <dbReference type="ARBA" id="ARBA00004323"/>
    </source>
</evidence>
<comment type="subcellular location">
    <subcellularLocation>
        <location evidence="1">Golgi apparatus membrane</location>
        <topology evidence="1">Single-pass type II membrane protein</topology>
    </subcellularLocation>
</comment>
<dbReference type="GO" id="GO:0006493">
    <property type="term" value="P:protein O-linked glycosylation"/>
    <property type="evidence" value="ECO:0007669"/>
    <property type="project" value="TreeGrafter"/>
</dbReference>
<keyword evidence="7 10" id="KW-1133">Transmembrane helix</keyword>
<evidence type="ECO:0000256" key="2">
    <source>
        <dbReference type="ARBA" id="ARBA00008661"/>
    </source>
</evidence>
<dbReference type="Pfam" id="PF01762">
    <property type="entry name" value="Galactosyl_T"/>
    <property type="match status" value="3"/>
</dbReference>
<evidence type="ECO:0000256" key="3">
    <source>
        <dbReference type="ARBA" id="ARBA00022676"/>
    </source>
</evidence>
<comment type="similarity">
    <text evidence="2">Belongs to the glycosyltransferase 31 family.</text>
</comment>
<dbReference type="PANTHER" id="PTHR11214:SF349">
    <property type="entry name" value="BETA-1,3-GALACTOSYLTRANSFERASE BRN"/>
    <property type="match status" value="1"/>
</dbReference>
<reference evidence="11" key="2">
    <citation type="journal article" date="2023" name="Infect Dis Poverty">
        <title>Chromosome-scale genome of the human blood fluke Schistosoma mekongi and its implications for public health.</title>
        <authorList>
            <person name="Zhou M."/>
            <person name="Xu L."/>
            <person name="Xu D."/>
            <person name="Chen W."/>
            <person name="Khan J."/>
            <person name="Hu Y."/>
            <person name="Huang H."/>
            <person name="Wei H."/>
            <person name="Zhang Y."/>
            <person name="Chusongsang P."/>
            <person name="Tanasarnprasert K."/>
            <person name="Hu X."/>
            <person name="Limpanont Y."/>
            <person name="Lv Z."/>
        </authorList>
    </citation>
    <scope>NUCLEOTIDE SEQUENCE</scope>
    <source>
        <strain evidence="11">LV_2022a</strain>
    </source>
</reference>
<feature type="transmembrane region" description="Helical" evidence="10">
    <location>
        <begin position="7"/>
        <end position="25"/>
    </location>
</feature>
<dbReference type="Proteomes" id="UP001292079">
    <property type="component" value="Unassembled WGS sequence"/>
</dbReference>
<evidence type="ECO:0000256" key="5">
    <source>
        <dbReference type="ARBA" id="ARBA00022692"/>
    </source>
</evidence>
<keyword evidence="6" id="KW-0735">Signal-anchor</keyword>
<name>A0AAE1ZI96_SCHME</name>
<evidence type="ECO:0000256" key="8">
    <source>
        <dbReference type="ARBA" id="ARBA00023034"/>
    </source>
</evidence>
<dbReference type="InterPro" id="IPR002659">
    <property type="entry name" value="Glyco_trans_31"/>
</dbReference>
<protein>
    <submittedName>
        <fullName evidence="11">Uncharacterized protein</fullName>
    </submittedName>
</protein>
<evidence type="ECO:0000256" key="9">
    <source>
        <dbReference type="ARBA" id="ARBA00023136"/>
    </source>
</evidence>
<dbReference type="PANTHER" id="PTHR11214">
    <property type="entry name" value="BETA-1,3-N-ACETYLGLUCOSAMINYLTRANSFERASE"/>
    <property type="match status" value="1"/>
</dbReference>
<accession>A0AAE1ZI96</accession>